<sequence>MGNRKQQENPKAKEKQRKQKRIHTTAQQCQSKARTNKNWKKTKTPRKGGKGGKNNKKK</sequence>
<evidence type="ECO:0000256" key="1">
    <source>
        <dbReference type="SAM" id="MobiDB-lite"/>
    </source>
</evidence>
<gene>
    <name evidence="2" type="ORF">UR96_C0010G0026</name>
</gene>
<name>A0A0G0DGL9_9BACT</name>
<feature type="compositionally biased region" description="Basic residues" evidence="1">
    <location>
        <begin position="34"/>
        <end position="58"/>
    </location>
</feature>
<reference evidence="2 3" key="1">
    <citation type="journal article" date="2015" name="Nature">
        <title>rRNA introns, odd ribosomes, and small enigmatic genomes across a large radiation of phyla.</title>
        <authorList>
            <person name="Brown C.T."/>
            <person name="Hug L.A."/>
            <person name="Thomas B.C."/>
            <person name="Sharon I."/>
            <person name="Castelle C.J."/>
            <person name="Singh A."/>
            <person name="Wilkins M.J."/>
            <person name="Williams K.H."/>
            <person name="Banfield J.F."/>
        </authorList>
    </citation>
    <scope>NUCLEOTIDE SEQUENCE [LARGE SCALE GENOMIC DNA]</scope>
</reference>
<dbReference type="AlphaFoldDB" id="A0A0G0DGL9"/>
<dbReference type="Proteomes" id="UP000034140">
    <property type="component" value="Unassembled WGS sequence"/>
</dbReference>
<protein>
    <submittedName>
        <fullName evidence="2">Uncharacterized protein</fullName>
    </submittedName>
</protein>
<feature type="compositionally biased region" description="Basic and acidic residues" evidence="1">
    <location>
        <begin position="1"/>
        <end position="13"/>
    </location>
</feature>
<proteinExistence type="predicted"/>
<feature type="compositionally biased region" description="Polar residues" evidence="1">
    <location>
        <begin position="24"/>
        <end position="33"/>
    </location>
</feature>
<feature type="region of interest" description="Disordered" evidence="1">
    <location>
        <begin position="1"/>
        <end position="58"/>
    </location>
</feature>
<evidence type="ECO:0000313" key="3">
    <source>
        <dbReference type="Proteomes" id="UP000034140"/>
    </source>
</evidence>
<comment type="caution">
    <text evidence="2">The sequence shown here is derived from an EMBL/GenBank/DDBJ whole genome shotgun (WGS) entry which is preliminary data.</text>
</comment>
<organism evidence="2 3">
    <name type="scientific">candidate division WS6 bacterium GW2011_GWC1_36_11</name>
    <dbReference type="NCBI Taxonomy" id="1619090"/>
    <lineage>
        <taxon>Bacteria</taxon>
        <taxon>Candidatus Dojkabacteria</taxon>
    </lineage>
</organism>
<feature type="compositionally biased region" description="Basic residues" evidence="1">
    <location>
        <begin position="14"/>
        <end position="23"/>
    </location>
</feature>
<dbReference type="EMBL" id="LBRE01000010">
    <property type="protein sequence ID" value="KKP92558.1"/>
    <property type="molecule type" value="Genomic_DNA"/>
</dbReference>
<accession>A0A0G0DGL9</accession>
<evidence type="ECO:0000313" key="2">
    <source>
        <dbReference type="EMBL" id="KKP92558.1"/>
    </source>
</evidence>